<evidence type="ECO:0000259" key="4">
    <source>
        <dbReference type="Pfam" id="PF13407"/>
    </source>
</evidence>
<dbReference type="Gene3D" id="3.40.50.2300">
    <property type="match status" value="2"/>
</dbReference>
<feature type="domain" description="Periplasmic binding protein" evidence="4">
    <location>
        <begin position="34"/>
        <end position="286"/>
    </location>
</feature>
<dbReference type="InterPro" id="IPR028082">
    <property type="entry name" value="Peripla_BP_I"/>
</dbReference>
<dbReference type="GO" id="GO:0030313">
    <property type="term" value="C:cell envelope"/>
    <property type="evidence" value="ECO:0007669"/>
    <property type="project" value="UniProtKB-SubCell"/>
</dbReference>
<evidence type="ECO:0000256" key="2">
    <source>
        <dbReference type="ARBA" id="ARBA00007639"/>
    </source>
</evidence>
<dbReference type="Pfam" id="PF13407">
    <property type="entry name" value="Peripla_BP_4"/>
    <property type="match status" value="1"/>
</dbReference>
<dbReference type="CDD" id="cd01536">
    <property type="entry name" value="PBP1_ABC_sugar_binding-like"/>
    <property type="match status" value="1"/>
</dbReference>
<gene>
    <name evidence="5" type="ORF">DS031_10695</name>
</gene>
<dbReference type="SUPFAM" id="SSF53822">
    <property type="entry name" value="Periplasmic binding protein-like I"/>
    <property type="match status" value="1"/>
</dbReference>
<dbReference type="AlphaFoldDB" id="A0A366XZV5"/>
<comment type="similarity">
    <text evidence="2">Belongs to the bacterial solute-binding protein 2 family.</text>
</comment>
<sequence length="316" mass="34802">MKKSWMILVVFMIFLASLISCSFKFLQEEERPKVVVVLKSLNIEYWKIFKSGAEKAFDDFQIDGKVIAPASMYLIKDQMNMLKDVLKQNPDALIVAPTHPSATIPILIEYNEKNIPVLLADTDAGWEEQTSYIGTDNTALGKMAGKLLASMLQPGDQAALISGAVVDTLKTERIEGAKKTLEAAGIKVVTEQSGYDQFGNAKSVMANILEDYPEVKGVFAADDTMALEALKIIEEKELKIPVIGTDGITKMIEYIEKGALSATLAQNPYDMGYLSVKQALNAIKGENVLNRIDSGVDIITQDNARDKLDFLEKLLD</sequence>
<accession>A0A366XZV5</accession>
<dbReference type="InterPro" id="IPR025997">
    <property type="entry name" value="SBP_2_dom"/>
</dbReference>
<evidence type="ECO:0000256" key="1">
    <source>
        <dbReference type="ARBA" id="ARBA00004196"/>
    </source>
</evidence>
<reference evidence="5 6" key="1">
    <citation type="submission" date="2018-07" db="EMBL/GenBank/DDBJ databases">
        <title>Lottiidibacillus patelloidae gen. nov., sp. nov., isolated from the intestinal tract of a marine limpet and the reclassification of B. taeanensis BH030017T, B. algicola KMM 3737T and B. hwajinpoensis SW-72T as genus Lottiidibacillus.</title>
        <authorList>
            <person name="Liu R."/>
            <person name="Huang Z."/>
        </authorList>
    </citation>
    <scope>NUCLEOTIDE SEQUENCE [LARGE SCALE GENOMIC DNA]</scope>
    <source>
        <strain evidence="5 6">BH030017</strain>
    </source>
</reference>
<keyword evidence="6" id="KW-1185">Reference proteome</keyword>
<dbReference type="PANTHER" id="PTHR46847">
    <property type="entry name" value="D-ALLOSE-BINDING PERIPLASMIC PROTEIN-RELATED"/>
    <property type="match status" value="1"/>
</dbReference>
<dbReference type="RefSeq" id="WP_113806069.1">
    <property type="nucleotide sequence ID" value="NZ_QOCW01000009.1"/>
</dbReference>
<keyword evidence="3" id="KW-0732">Signal</keyword>
<dbReference type="Proteomes" id="UP000253314">
    <property type="component" value="Unassembled WGS sequence"/>
</dbReference>
<protein>
    <submittedName>
        <fullName evidence="5">Sugar ABC transporter substrate-binding protein</fullName>
    </submittedName>
</protein>
<name>A0A366XZV5_9BACI</name>
<dbReference type="EMBL" id="QOCW01000009">
    <property type="protein sequence ID" value="RBW69683.1"/>
    <property type="molecule type" value="Genomic_DNA"/>
</dbReference>
<evidence type="ECO:0000256" key="3">
    <source>
        <dbReference type="ARBA" id="ARBA00022729"/>
    </source>
</evidence>
<proteinExistence type="inferred from homology"/>
<dbReference type="PROSITE" id="PS51257">
    <property type="entry name" value="PROKAR_LIPOPROTEIN"/>
    <property type="match status" value="1"/>
</dbReference>
<comment type="subcellular location">
    <subcellularLocation>
        <location evidence="1">Cell envelope</location>
    </subcellularLocation>
</comment>
<dbReference type="OrthoDB" id="6196975at2"/>
<evidence type="ECO:0000313" key="6">
    <source>
        <dbReference type="Proteomes" id="UP000253314"/>
    </source>
</evidence>
<dbReference type="PANTHER" id="PTHR46847:SF1">
    <property type="entry name" value="D-ALLOSE-BINDING PERIPLASMIC PROTEIN-RELATED"/>
    <property type="match status" value="1"/>
</dbReference>
<comment type="caution">
    <text evidence="5">The sequence shown here is derived from an EMBL/GenBank/DDBJ whole genome shotgun (WGS) entry which is preliminary data.</text>
</comment>
<evidence type="ECO:0000313" key="5">
    <source>
        <dbReference type="EMBL" id="RBW69683.1"/>
    </source>
</evidence>
<dbReference type="GO" id="GO:0030246">
    <property type="term" value="F:carbohydrate binding"/>
    <property type="evidence" value="ECO:0007669"/>
    <property type="project" value="UniProtKB-ARBA"/>
</dbReference>
<organism evidence="5 6">
    <name type="scientific">Bacillus taeanensis</name>
    <dbReference type="NCBI Taxonomy" id="273032"/>
    <lineage>
        <taxon>Bacteria</taxon>
        <taxon>Bacillati</taxon>
        <taxon>Bacillota</taxon>
        <taxon>Bacilli</taxon>
        <taxon>Bacillales</taxon>
        <taxon>Bacillaceae</taxon>
        <taxon>Bacillus</taxon>
    </lineage>
</organism>